<comment type="caution">
    <text evidence="2">The sequence shown here is derived from an EMBL/GenBank/DDBJ whole genome shotgun (WGS) entry which is preliminary data.</text>
</comment>
<keyword evidence="1" id="KW-0812">Transmembrane</keyword>
<keyword evidence="1" id="KW-0472">Membrane</keyword>
<dbReference type="Pfam" id="PF06197">
    <property type="entry name" value="DUF998"/>
    <property type="match status" value="1"/>
</dbReference>
<feature type="transmembrane region" description="Helical" evidence="1">
    <location>
        <begin position="111"/>
        <end position="131"/>
    </location>
</feature>
<gene>
    <name evidence="2" type="ORF">GCM10011610_35780</name>
</gene>
<sequence>MTAGAAGPVLFVLTYLVNGAVQPDYDSTHDTISTLSLAPHGWIQIANFVVYGVLTLCFAEALRRSSAIRTSGYVSLLVAGAGLVLIGVFPTDPALGFPAGESDAVTAIGTVHSMGALVVFLAFPVAAFAAAGRPFRGWDAFSVATGVLSLAAVGAFFVAFEGAAEGADSPAGLYERLPTLFIGLWQVVFALRVLTEDTARAVGTQRADRAMGAVAPRA</sequence>
<feature type="transmembrane region" description="Helical" evidence="1">
    <location>
        <begin position="43"/>
        <end position="61"/>
    </location>
</feature>
<feature type="transmembrane region" description="Helical" evidence="1">
    <location>
        <begin position="177"/>
        <end position="195"/>
    </location>
</feature>
<evidence type="ECO:0000313" key="3">
    <source>
        <dbReference type="Proteomes" id="UP000658127"/>
    </source>
</evidence>
<proteinExistence type="predicted"/>
<reference evidence="3" key="1">
    <citation type="journal article" date="2019" name="Int. J. Syst. Evol. Microbiol.">
        <title>The Global Catalogue of Microorganisms (GCM) 10K type strain sequencing project: providing services to taxonomists for standard genome sequencing and annotation.</title>
        <authorList>
            <consortium name="The Broad Institute Genomics Platform"/>
            <consortium name="The Broad Institute Genome Sequencing Center for Infectious Disease"/>
            <person name="Wu L."/>
            <person name="Ma J."/>
        </authorList>
    </citation>
    <scope>NUCLEOTIDE SEQUENCE [LARGE SCALE GENOMIC DNA]</scope>
    <source>
        <strain evidence="3">CGMCC 4.7329</strain>
    </source>
</reference>
<keyword evidence="1" id="KW-1133">Transmembrane helix</keyword>
<protein>
    <recommendedName>
        <fullName evidence="4">DUF998 domain-containing protein</fullName>
    </recommendedName>
</protein>
<dbReference type="InterPro" id="IPR009339">
    <property type="entry name" value="DUF998"/>
</dbReference>
<feature type="transmembrane region" description="Helical" evidence="1">
    <location>
        <begin position="73"/>
        <end position="91"/>
    </location>
</feature>
<dbReference type="EMBL" id="BMNE01000004">
    <property type="protein sequence ID" value="GGN83462.1"/>
    <property type="molecule type" value="Genomic_DNA"/>
</dbReference>
<accession>A0ABQ2KK02</accession>
<keyword evidence="3" id="KW-1185">Reference proteome</keyword>
<evidence type="ECO:0000313" key="2">
    <source>
        <dbReference type="EMBL" id="GGN83462.1"/>
    </source>
</evidence>
<organism evidence="2 3">
    <name type="scientific">Nocardia rhizosphaerihabitans</name>
    <dbReference type="NCBI Taxonomy" id="1691570"/>
    <lineage>
        <taxon>Bacteria</taxon>
        <taxon>Bacillati</taxon>
        <taxon>Actinomycetota</taxon>
        <taxon>Actinomycetes</taxon>
        <taxon>Mycobacteriales</taxon>
        <taxon>Nocardiaceae</taxon>
        <taxon>Nocardia</taxon>
    </lineage>
</organism>
<evidence type="ECO:0008006" key="4">
    <source>
        <dbReference type="Google" id="ProtNLM"/>
    </source>
</evidence>
<name>A0ABQ2KK02_9NOCA</name>
<dbReference type="Proteomes" id="UP000658127">
    <property type="component" value="Unassembled WGS sequence"/>
</dbReference>
<feature type="transmembrane region" description="Helical" evidence="1">
    <location>
        <begin position="138"/>
        <end position="157"/>
    </location>
</feature>
<evidence type="ECO:0000256" key="1">
    <source>
        <dbReference type="SAM" id="Phobius"/>
    </source>
</evidence>